<protein>
    <submittedName>
        <fullName evidence="1">Uncharacterized protein</fullName>
    </submittedName>
</protein>
<name>A0A0M0K9D6_9EUKA</name>
<comment type="caution">
    <text evidence="1">The sequence shown here is derived from an EMBL/GenBank/DDBJ whole genome shotgun (WGS) entry which is preliminary data.</text>
</comment>
<organism evidence="1 2">
    <name type="scientific">Chrysochromulina tobinii</name>
    <dbReference type="NCBI Taxonomy" id="1460289"/>
    <lineage>
        <taxon>Eukaryota</taxon>
        <taxon>Haptista</taxon>
        <taxon>Haptophyta</taxon>
        <taxon>Prymnesiophyceae</taxon>
        <taxon>Prymnesiales</taxon>
        <taxon>Chrysochromulinaceae</taxon>
        <taxon>Chrysochromulina</taxon>
    </lineage>
</organism>
<accession>A0A0M0K9D6</accession>
<reference evidence="2" key="1">
    <citation type="journal article" date="2015" name="PLoS Genet.">
        <title>Genome Sequence and Transcriptome Analyses of Chrysochromulina tobin: Metabolic Tools for Enhanced Algal Fitness in the Prominent Order Prymnesiales (Haptophyceae).</title>
        <authorList>
            <person name="Hovde B.T."/>
            <person name="Deodato C.R."/>
            <person name="Hunsperger H.M."/>
            <person name="Ryken S.A."/>
            <person name="Yost W."/>
            <person name="Jha R.K."/>
            <person name="Patterson J."/>
            <person name="Monnat R.J. Jr."/>
            <person name="Barlow S.B."/>
            <person name="Starkenburg S.R."/>
            <person name="Cattolico R.A."/>
        </authorList>
    </citation>
    <scope>NUCLEOTIDE SEQUENCE</scope>
    <source>
        <strain evidence="2">CCMP291</strain>
    </source>
</reference>
<dbReference type="EMBL" id="JWZX01000939">
    <property type="protein sequence ID" value="KOO35227.1"/>
    <property type="molecule type" value="Genomic_DNA"/>
</dbReference>
<proteinExistence type="predicted"/>
<keyword evidence="2" id="KW-1185">Reference proteome</keyword>
<dbReference type="OrthoDB" id="10624711at2759"/>
<gene>
    <name evidence="1" type="ORF">Ctob_015695</name>
</gene>
<sequence>MTMRRLSTVPVAVSKGTQQALPFLLSHILFCHSARDDAQLFRGDPNLCMTGASVNGSTHFDGHDALWSHLQKPLSFCICTAGVVLYALLKPVPARAPKASSSTSATATAPLAATELAAYE</sequence>
<dbReference type="Proteomes" id="UP000037460">
    <property type="component" value="Unassembled WGS sequence"/>
</dbReference>
<dbReference type="AlphaFoldDB" id="A0A0M0K9D6"/>
<evidence type="ECO:0000313" key="1">
    <source>
        <dbReference type="EMBL" id="KOO35227.1"/>
    </source>
</evidence>
<evidence type="ECO:0000313" key="2">
    <source>
        <dbReference type="Proteomes" id="UP000037460"/>
    </source>
</evidence>